<gene>
    <name evidence="3" type="ORF">L3049_16330</name>
</gene>
<reference evidence="3 4" key="1">
    <citation type="submission" date="2022-01" db="EMBL/GenBank/DDBJ databases">
        <title>Labilibaculum sp. nov, a marine bacterium isolated from Antarctica.</title>
        <authorList>
            <person name="Dai W."/>
        </authorList>
    </citation>
    <scope>NUCLEOTIDE SEQUENCE [LARGE SCALE GENOMIC DNA]</scope>
    <source>
        <strain evidence="3 4">DW002</strain>
    </source>
</reference>
<name>A0ABT5VXQ1_9BACT</name>
<sequence>MPYKYSLVDLKDENKIREKPLASIKMAGESNISELIKGMTPKLNAGEYVFAKVENWDGIDRDSTICEFKEAEGITIVIEKSKADKLQLNYDYIASWITLQIHSSLDAVGLTALFSAELAKNNISCNVIAAYYHDHIFVDKKDAGKAIRVLKNLSDTYK</sequence>
<dbReference type="Gene3D" id="3.30.2130.10">
    <property type="entry name" value="VC0802-like"/>
    <property type="match status" value="1"/>
</dbReference>
<keyword evidence="4" id="KW-1185">Reference proteome</keyword>
<dbReference type="RefSeq" id="WP_275110892.1">
    <property type="nucleotide sequence ID" value="NZ_JAKJSC010000004.1"/>
</dbReference>
<protein>
    <submittedName>
        <fullName evidence="3">ACT domain-containing protein</fullName>
    </submittedName>
</protein>
<comment type="caution">
    <text evidence="3">The sequence shown here is derived from an EMBL/GenBank/DDBJ whole genome shotgun (WGS) entry which is preliminary data.</text>
</comment>
<evidence type="ECO:0000313" key="3">
    <source>
        <dbReference type="EMBL" id="MDE5419562.1"/>
    </source>
</evidence>
<dbReference type="PANTHER" id="PTHR39199:SF1">
    <property type="entry name" value="BLR5128 PROTEIN"/>
    <property type="match status" value="1"/>
</dbReference>
<feature type="domain" description="CASTOR ACT" evidence="2">
    <location>
        <begin position="95"/>
        <end position="151"/>
    </location>
</feature>
<feature type="domain" description="DUF2241" evidence="1">
    <location>
        <begin position="27"/>
        <end position="94"/>
    </location>
</feature>
<accession>A0ABT5VXQ1</accession>
<dbReference type="Pfam" id="PF10000">
    <property type="entry name" value="ACT_3"/>
    <property type="match status" value="1"/>
</dbReference>
<dbReference type="PANTHER" id="PTHR39199">
    <property type="entry name" value="BLR5128 PROTEIN"/>
    <property type="match status" value="1"/>
</dbReference>
<dbReference type="Proteomes" id="UP001528920">
    <property type="component" value="Unassembled WGS sequence"/>
</dbReference>
<dbReference type="InterPro" id="IPR045865">
    <property type="entry name" value="ACT-like_dom_sf"/>
</dbReference>
<dbReference type="InterPro" id="IPR018717">
    <property type="entry name" value="DUF2241"/>
</dbReference>
<evidence type="ECO:0000259" key="2">
    <source>
        <dbReference type="Pfam" id="PF13840"/>
    </source>
</evidence>
<dbReference type="SUPFAM" id="SSF55021">
    <property type="entry name" value="ACT-like"/>
    <property type="match status" value="2"/>
</dbReference>
<evidence type="ECO:0000259" key="1">
    <source>
        <dbReference type="Pfam" id="PF10000"/>
    </source>
</evidence>
<proteinExistence type="predicted"/>
<organism evidence="3 4">
    <name type="scientific">Paralabilibaculum antarcticum</name>
    <dbReference type="NCBI Taxonomy" id="2912572"/>
    <lineage>
        <taxon>Bacteria</taxon>
        <taxon>Pseudomonadati</taxon>
        <taxon>Bacteroidota</taxon>
        <taxon>Bacteroidia</taxon>
        <taxon>Marinilabiliales</taxon>
        <taxon>Marinifilaceae</taxon>
        <taxon>Paralabilibaculum</taxon>
    </lineage>
</organism>
<dbReference type="InterPro" id="IPR027795">
    <property type="entry name" value="CASTOR_ACT_dom"/>
</dbReference>
<dbReference type="Pfam" id="PF13840">
    <property type="entry name" value="ACT_7"/>
    <property type="match status" value="1"/>
</dbReference>
<dbReference type="EMBL" id="JAKJSC010000004">
    <property type="protein sequence ID" value="MDE5419562.1"/>
    <property type="molecule type" value="Genomic_DNA"/>
</dbReference>
<evidence type="ECO:0000313" key="4">
    <source>
        <dbReference type="Proteomes" id="UP001528920"/>
    </source>
</evidence>